<evidence type="ECO:0000313" key="10">
    <source>
        <dbReference type="Proteomes" id="UP000652567"/>
    </source>
</evidence>
<dbReference type="NCBIfam" id="TIGR01844">
    <property type="entry name" value="type_I_sec_TolC"/>
    <property type="match status" value="1"/>
</dbReference>
<evidence type="ECO:0000256" key="6">
    <source>
        <dbReference type="ARBA" id="ARBA00023136"/>
    </source>
</evidence>
<protein>
    <submittedName>
        <fullName evidence="9">Secretion protein</fullName>
    </submittedName>
</protein>
<comment type="similarity">
    <text evidence="2">Belongs to the outer membrane factor (OMF) (TC 1.B.17) family.</text>
</comment>
<accession>A0A928YVM3</accession>
<evidence type="ECO:0000256" key="7">
    <source>
        <dbReference type="ARBA" id="ARBA00023237"/>
    </source>
</evidence>
<dbReference type="SUPFAM" id="SSF56954">
    <property type="entry name" value="Outer membrane efflux proteins (OEP)"/>
    <property type="match status" value="1"/>
</dbReference>
<dbReference type="GO" id="GO:0015288">
    <property type="term" value="F:porin activity"/>
    <property type="evidence" value="ECO:0007669"/>
    <property type="project" value="TreeGrafter"/>
</dbReference>
<keyword evidence="3" id="KW-0813">Transport</keyword>
<keyword evidence="7" id="KW-0998">Cell outer membrane</keyword>
<dbReference type="InterPro" id="IPR003423">
    <property type="entry name" value="OMP_efflux"/>
</dbReference>
<dbReference type="InterPro" id="IPR010130">
    <property type="entry name" value="T1SS_OMP_TolC"/>
</dbReference>
<organism evidence="9 10">
    <name type="scientific">Cellvibrio polysaccharolyticus</name>
    <dbReference type="NCBI Taxonomy" id="2082724"/>
    <lineage>
        <taxon>Bacteria</taxon>
        <taxon>Pseudomonadati</taxon>
        <taxon>Pseudomonadota</taxon>
        <taxon>Gammaproteobacteria</taxon>
        <taxon>Cellvibrionales</taxon>
        <taxon>Cellvibrionaceae</taxon>
        <taxon>Cellvibrio</taxon>
    </lineage>
</organism>
<evidence type="ECO:0000256" key="1">
    <source>
        <dbReference type="ARBA" id="ARBA00004442"/>
    </source>
</evidence>
<keyword evidence="5" id="KW-0812">Transmembrane</keyword>
<evidence type="ECO:0000256" key="8">
    <source>
        <dbReference type="SAM" id="SignalP"/>
    </source>
</evidence>
<dbReference type="GO" id="GO:0015562">
    <property type="term" value="F:efflux transmembrane transporter activity"/>
    <property type="evidence" value="ECO:0007669"/>
    <property type="project" value="InterPro"/>
</dbReference>
<keyword evidence="4" id="KW-1134">Transmembrane beta strand</keyword>
<dbReference type="InterPro" id="IPR051906">
    <property type="entry name" value="TolC-like"/>
</dbReference>
<dbReference type="Proteomes" id="UP000652567">
    <property type="component" value="Unassembled WGS sequence"/>
</dbReference>
<comment type="subcellular location">
    <subcellularLocation>
        <location evidence="1">Cell outer membrane</location>
    </subcellularLocation>
</comment>
<dbReference type="PANTHER" id="PTHR30026">
    <property type="entry name" value="OUTER MEMBRANE PROTEIN TOLC"/>
    <property type="match status" value="1"/>
</dbReference>
<name>A0A928YVM3_9GAMM</name>
<sequence length="459" mass="50422">MKIFSKRTTFFLLVSSLALAPITASAETLLDIYELALTNDSQLKADRAAFEAGQEYRTLGRANLLPQVIGSASYSESDSDVRDRIGNTVTRSSDRTRSGWTVSLDQPLFNMASWYSYQQGIKLSEQAEAQFGADQQSLIVRVANAYFNVLRSIDTLEATIAEENALEHQLEQTQQRFEVGLTAITEVHEAQAAYDSATAATFEARGALGIAYEALEVLTGRSHDQVAPLAADFPVVAPVPADRHQWVEFSLKNNYGLKAARLSADAAGETAKGARSGHLPTVSASLSYSDNREDGDQFGAPFDTRTDGSTIGINLNVPLYSGGGTSSRTRQAYALFTQSQEIYNNTQRNVIQSARALHLSVETGVSQVYARKQAIVSSQSALEATRSGYEVGTRNLVEVLQSQRQLYQARRNYATALYDYIINTIQLREVAGMLTPADVQEIDRWLEAQAPVNRNQYIQ</sequence>
<dbReference type="GO" id="GO:0009279">
    <property type="term" value="C:cell outer membrane"/>
    <property type="evidence" value="ECO:0007669"/>
    <property type="project" value="UniProtKB-SubCell"/>
</dbReference>
<evidence type="ECO:0000256" key="3">
    <source>
        <dbReference type="ARBA" id="ARBA00022448"/>
    </source>
</evidence>
<comment type="caution">
    <text evidence="9">The sequence shown here is derived from an EMBL/GenBank/DDBJ whole genome shotgun (WGS) entry which is preliminary data.</text>
</comment>
<dbReference type="PANTHER" id="PTHR30026:SF20">
    <property type="entry name" value="OUTER MEMBRANE PROTEIN TOLC"/>
    <property type="match status" value="1"/>
</dbReference>
<proteinExistence type="inferred from homology"/>
<keyword evidence="10" id="KW-1185">Reference proteome</keyword>
<evidence type="ECO:0000256" key="2">
    <source>
        <dbReference type="ARBA" id="ARBA00007613"/>
    </source>
</evidence>
<evidence type="ECO:0000256" key="5">
    <source>
        <dbReference type="ARBA" id="ARBA00022692"/>
    </source>
</evidence>
<feature type="signal peptide" evidence="8">
    <location>
        <begin position="1"/>
        <end position="26"/>
    </location>
</feature>
<dbReference type="EMBL" id="PRDL01000001">
    <property type="protein sequence ID" value="MBE8718710.1"/>
    <property type="molecule type" value="Genomic_DNA"/>
</dbReference>
<evidence type="ECO:0000313" key="9">
    <source>
        <dbReference type="EMBL" id="MBE8718710.1"/>
    </source>
</evidence>
<gene>
    <name evidence="9" type="ORF">C4F51_16160</name>
</gene>
<dbReference type="Gene3D" id="1.20.1600.10">
    <property type="entry name" value="Outer membrane efflux proteins (OEP)"/>
    <property type="match status" value="1"/>
</dbReference>
<dbReference type="AlphaFoldDB" id="A0A928YVM3"/>
<dbReference type="GO" id="GO:1990281">
    <property type="term" value="C:efflux pump complex"/>
    <property type="evidence" value="ECO:0007669"/>
    <property type="project" value="TreeGrafter"/>
</dbReference>
<dbReference type="RefSeq" id="WP_193911485.1">
    <property type="nucleotide sequence ID" value="NZ_PRDL01000001.1"/>
</dbReference>
<dbReference type="Pfam" id="PF02321">
    <property type="entry name" value="OEP"/>
    <property type="match status" value="2"/>
</dbReference>
<evidence type="ECO:0000256" key="4">
    <source>
        <dbReference type="ARBA" id="ARBA00022452"/>
    </source>
</evidence>
<keyword evidence="6" id="KW-0472">Membrane</keyword>
<keyword evidence="8" id="KW-0732">Signal</keyword>
<reference evidence="9" key="1">
    <citation type="submission" date="2018-07" db="EMBL/GenBank/DDBJ databases">
        <title>Genome assembly of strain Ka43.</title>
        <authorList>
            <person name="Kukolya J."/>
            <person name="Nagy I."/>
            <person name="Horvath B."/>
            <person name="Toth A."/>
        </authorList>
    </citation>
    <scope>NUCLEOTIDE SEQUENCE</scope>
    <source>
        <strain evidence="9">KB43</strain>
    </source>
</reference>
<feature type="chain" id="PRO_5037205720" evidence="8">
    <location>
        <begin position="27"/>
        <end position="459"/>
    </location>
</feature>